<evidence type="ECO:0000313" key="2">
    <source>
        <dbReference type="Proteomes" id="UP001595699"/>
    </source>
</evidence>
<proteinExistence type="predicted"/>
<gene>
    <name evidence="1" type="ORF">ACFOUW_11135</name>
</gene>
<evidence type="ECO:0000313" key="1">
    <source>
        <dbReference type="EMBL" id="MFC3761394.1"/>
    </source>
</evidence>
<dbReference type="Proteomes" id="UP001595699">
    <property type="component" value="Unassembled WGS sequence"/>
</dbReference>
<name>A0ABV7YBE7_9ACTN</name>
<sequence>MSQNAREAKGFTDLAAALREATRRLHTLRVEPAVRDRLTRKLLAITQASKHDLESAAKRLRKFQEDLADAENGTS</sequence>
<keyword evidence="2" id="KW-1185">Reference proteome</keyword>
<reference evidence="2" key="1">
    <citation type="journal article" date="2019" name="Int. J. Syst. Evol. Microbiol.">
        <title>The Global Catalogue of Microorganisms (GCM) 10K type strain sequencing project: providing services to taxonomists for standard genome sequencing and annotation.</title>
        <authorList>
            <consortium name="The Broad Institute Genomics Platform"/>
            <consortium name="The Broad Institute Genome Sequencing Center for Infectious Disease"/>
            <person name="Wu L."/>
            <person name="Ma J."/>
        </authorList>
    </citation>
    <scope>NUCLEOTIDE SEQUENCE [LARGE SCALE GENOMIC DNA]</scope>
    <source>
        <strain evidence="2">CGMCC 4.7241</strain>
    </source>
</reference>
<protein>
    <submittedName>
        <fullName evidence="1">Uncharacterized protein</fullName>
    </submittedName>
</protein>
<accession>A0ABV7YBE7</accession>
<dbReference type="RefSeq" id="WP_205118458.1">
    <property type="nucleotide sequence ID" value="NZ_JAFBCM010000001.1"/>
</dbReference>
<dbReference type="EMBL" id="JBHRZH010000008">
    <property type="protein sequence ID" value="MFC3761394.1"/>
    <property type="molecule type" value="Genomic_DNA"/>
</dbReference>
<comment type="caution">
    <text evidence="1">The sequence shown here is derived from an EMBL/GenBank/DDBJ whole genome shotgun (WGS) entry which is preliminary data.</text>
</comment>
<organism evidence="1 2">
    <name type="scientific">Tenggerimyces flavus</name>
    <dbReference type="NCBI Taxonomy" id="1708749"/>
    <lineage>
        <taxon>Bacteria</taxon>
        <taxon>Bacillati</taxon>
        <taxon>Actinomycetota</taxon>
        <taxon>Actinomycetes</taxon>
        <taxon>Propionibacteriales</taxon>
        <taxon>Nocardioidaceae</taxon>
        <taxon>Tenggerimyces</taxon>
    </lineage>
</organism>